<dbReference type="Proteomes" id="UP000636800">
    <property type="component" value="Unassembled WGS sequence"/>
</dbReference>
<evidence type="ECO:0000256" key="11">
    <source>
        <dbReference type="PROSITE-ProRule" id="PRU10040"/>
    </source>
</evidence>
<reference evidence="14 15" key="1">
    <citation type="journal article" date="2020" name="Nat. Food">
        <title>A phased Vanilla planifolia genome enables genetic improvement of flavour and production.</title>
        <authorList>
            <person name="Hasing T."/>
            <person name="Tang H."/>
            <person name="Brym M."/>
            <person name="Khazi F."/>
            <person name="Huang T."/>
            <person name="Chambers A.H."/>
        </authorList>
    </citation>
    <scope>NUCLEOTIDE SEQUENCE [LARGE SCALE GENOMIC DNA]</scope>
    <source>
        <tissue evidence="14">Leaf</tissue>
    </source>
</reference>
<feature type="chain" id="PRO_5033109824" description="Pectinesterase" evidence="12">
    <location>
        <begin position="27"/>
        <end position="374"/>
    </location>
</feature>
<organism evidence="14 15">
    <name type="scientific">Vanilla planifolia</name>
    <name type="common">Vanilla</name>
    <dbReference type="NCBI Taxonomy" id="51239"/>
    <lineage>
        <taxon>Eukaryota</taxon>
        <taxon>Viridiplantae</taxon>
        <taxon>Streptophyta</taxon>
        <taxon>Embryophyta</taxon>
        <taxon>Tracheophyta</taxon>
        <taxon>Spermatophyta</taxon>
        <taxon>Magnoliopsida</taxon>
        <taxon>Liliopsida</taxon>
        <taxon>Asparagales</taxon>
        <taxon>Orchidaceae</taxon>
        <taxon>Vanilloideae</taxon>
        <taxon>Vanilleae</taxon>
        <taxon>Vanilla</taxon>
    </lineage>
</organism>
<proteinExistence type="inferred from homology"/>
<name>A0A835UN95_VANPL</name>
<dbReference type="PANTHER" id="PTHR31321">
    <property type="entry name" value="ACYL-COA THIOESTER HYDROLASE YBHC-RELATED"/>
    <property type="match status" value="1"/>
</dbReference>
<dbReference type="UniPathway" id="UPA00545">
    <property type="reaction ID" value="UER00823"/>
</dbReference>
<dbReference type="GO" id="GO:0042545">
    <property type="term" value="P:cell wall modification"/>
    <property type="evidence" value="ECO:0007669"/>
    <property type="project" value="UniProtKB-UniRule"/>
</dbReference>
<dbReference type="SUPFAM" id="SSF51126">
    <property type="entry name" value="Pectin lyase-like"/>
    <property type="match status" value="1"/>
</dbReference>
<comment type="catalytic activity">
    <reaction evidence="10 12">
        <text>[(1-&gt;4)-alpha-D-galacturonosyl methyl ester](n) + n H2O = [(1-&gt;4)-alpha-D-galacturonosyl](n) + n methanol + n H(+)</text>
        <dbReference type="Rhea" id="RHEA:22380"/>
        <dbReference type="Rhea" id="RHEA-COMP:14570"/>
        <dbReference type="Rhea" id="RHEA-COMP:14573"/>
        <dbReference type="ChEBI" id="CHEBI:15377"/>
        <dbReference type="ChEBI" id="CHEBI:15378"/>
        <dbReference type="ChEBI" id="CHEBI:17790"/>
        <dbReference type="ChEBI" id="CHEBI:140522"/>
        <dbReference type="ChEBI" id="CHEBI:140523"/>
        <dbReference type="EC" id="3.1.1.11"/>
    </reaction>
</comment>
<feature type="active site" evidence="11">
    <location>
        <position position="232"/>
    </location>
</feature>
<dbReference type="GO" id="GO:0045490">
    <property type="term" value="P:pectin catabolic process"/>
    <property type="evidence" value="ECO:0007669"/>
    <property type="project" value="UniProtKB-UniRule"/>
</dbReference>
<evidence type="ECO:0000256" key="4">
    <source>
        <dbReference type="ARBA" id="ARBA00013229"/>
    </source>
</evidence>
<keyword evidence="7 12" id="KW-0732">Signal</keyword>
<comment type="pathway">
    <text evidence="2 12">Glycan metabolism; pectin degradation; 2-dehydro-3-deoxy-D-gluconate from pectin: step 1/5.</text>
</comment>
<comment type="caution">
    <text evidence="14">The sequence shown here is derived from an EMBL/GenBank/DDBJ whole genome shotgun (WGS) entry which is preliminary data.</text>
</comment>
<evidence type="ECO:0000313" key="15">
    <source>
        <dbReference type="Proteomes" id="UP000636800"/>
    </source>
</evidence>
<feature type="signal peptide" evidence="12">
    <location>
        <begin position="1"/>
        <end position="26"/>
    </location>
</feature>
<dbReference type="InterPro" id="IPR000070">
    <property type="entry name" value="Pectinesterase_cat"/>
</dbReference>
<gene>
    <name evidence="14" type="ORF">HPP92_016224</name>
</gene>
<comment type="subcellular location">
    <subcellularLocation>
        <location evidence="1">Secreted</location>
        <location evidence="1">Cell wall</location>
    </subcellularLocation>
</comment>
<keyword evidence="9 12" id="KW-0063">Aspartyl esterase</keyword>
<evidence type="ECO:0000256" key="12">
    <source>
        <dbReference type="RuleBase" id="RU000589"/>
    </source>
</evidence>
<evidence type="ECO:0000256" key="9">
    <source>
        <dbReference type="ARBA" id="ARBA00023085"/>
    </source>
</evidence>
<dbReference type="Pfam" id="PF01095">
    <property type="entry name" value="Pectinesterase"/>
    <property type="match status" value="1"/>
</dbReference>
<dbReference type="OrthoDB" id="3222at2759"/>
<dbReference type="GO" id="GO:0030599">
    <property type="term" value="F:pectinesterase activity"/>
    <property type="evidence" value="ECO:0007669"/>
    <property type="project" value="UniProtKB-UniRule"/>
</dbReference>
<dbReference type="EMBL" id="JADCNL010000008">
    <property type="protein sequence ID" value="KAG0469524.1"/>
    <property type="molecule type" value="Genomic_DNA"/>
</dbReference>
<keyword evidence="6" id="KW-0964">Secreted</keyword>
<keyword evidence="8 12" id="KW-0378">Hydrolase</keyword>
<evidence type="ECO:0000256" key="3">
    <source>
        <dbReference type="ARBA" id="ARBA00008891"/>
    </source>
</evidence>
<dbReference type="InterPro" id="IPR033131">
    <property type="entry name" value="Pectinesterase_Asp_AS"/>
</dbReference>
<dbReference type="InterPro" id="IPR011050">
    <property type="entry name" value="Pectin_lyase_fold/virulence"/>
</dbReference>
<feature type="domain" description="Pectinesterase catalytic" evidence="13">
    <location>
        <begin position="80"/>
        <end position="364"/>
    </location>
</feature>
<evidence type="ECO:0000313" key="14">
    <source>
        <dbReference type="EMBL" id="KAG0469524.1"/>
    </source>
</evidence>
<dbReference type="InterPro" id="IPR012334">
    <property type="entry name" value="Pectin_lyas_fold"/>
</dbReference>
<evidence type="ECO:0000256" key="1">
    <source>
        <dbReference type="ARBA" id="ARBA00004191"/>
    </source>
</evidence>
<sequence>MATPHKIPKSLLLPVAAFSLLSIAAAHLNPPSKSSSVSLLDNWISENLLDFHSRTQEIASGINTGLDPALLLAERKPRVITVSQDGRGDFTTISAAVASIPDRNNRRTVIRIGSGIYLEKVRLHRRKPFVTFSGHPDAMPTITFDDTAAEFGTIDSATVIVESHYFIASNIIFENTAPRPAMGAKGGQAVAMRISGDKAAFYGCRFLGFQDTLCDDKGRHLFKDCFIQGTVDFIFGNGRSIYLRCEINSVADGTTYITAQARTTIADKSGFAFVHCQVTGTGSAYLSRAWKKSSRVVFAYTYMGSLVNPRGWDDKGFPDRQRTVFYGEYKCMGPGSATNHRVHYVKLLTDEQVKPYMSLTFIRGKAWLLPHPKL</sequence>
<keyword evidence="5" id="KW-0134">Cell wall</keyword>
<dbReference type="PANTHER" id="PTHR31321:SF126">
    <property type="entry name" value="PECTINESTERASE"/>
    <property type="match status" value="1"/>
</dbReference>
<evidence type="ECO:0000256" key="8">
    <source>
        <dbReference type="ARBA" id="ARBA00022801"/>
    </source>
</evidence>
<evidence type="ECO:0000259" key="13">
    <source>
        <dbReference type="Pfam" id="PF01095"/>
    </source>
</evidence>
<dbReference type="Gene3D" id="2.160.20.10">
    <property type="entry name" value="Single-stranded right-handed beta-helix, Pectin lyase-like"/>
    <property type="match status" value="1"/>
</dbReference>
<protein>
    <recommendedName>
        <fullName evidence="4 12">Pectinesterase</fullName>
        <ecNumber evidence="4 12">3.1.1.11</ecNumber>
    </recommendedName>
</protein>
<dbReference type="FunFam" id="2.160.20.10:FF:000008">
    <property type="entry name" value="Pectinesterase"/>
    <property type="match status" value="1"/>
</dbReference>
<evidence type="ECO:0000256" key="10">
    <source>
        <dbReference type="ARBA" id="ARBA00047928"/>
    </source>
</evidence>
<evidence type="ECO:0000256" key="6">
    <source>
        <dbReference type="ARBA" id="ARBA00022525"/>
    </source>
</evidence>
<evidence type="ECO:0000256" key="2">
    <source>
        <dbReference type="ARBA" id="ARBA00005184"/>
    </source>
</evidence>
<evidence type="ECO:0000256" key="5">
    <source>
        <dbReference type="ARBA" id="ARBA00022512"/>
    </source>
</evidence>
<keyword evidence="15" id="KW-1185">Reference proteome</keyword>
<comment type="similarity">
    <text evidence="3">Belongs to the pectinesterase family.</text>
</comment>
<dbReference type="PROSITE" id="PS00503">
    <property type="entry name" value="PECTINESTERASE_2"/>
    <property type="match status" value="1"/>
</dbReference>
<evidence type="ECO:0000256" key="7">
    <source>
        <dbReference type="ARBA" id="ARBA00022729"/>
    </source>
</evidence>
<dbReference type="EC" id="3.1.1.11" evidence="4 12"/>
<dbReference type="AlphaFoldDB" id="A0A835UN95"/>
<accession>A0A835UN95</accession>